<proteinExistence type="predicted"/>
<comment type="caution">
    <text evidence="1">The sequence shown here is derived from an EMBL/GenBank/DDBJ whole genome shotgun (WGS) entry which is preliminary data.</text>
</comment>
<gene>
    <name evidence="1" type="ORF">DU508_13590</name>
</gene>
<reference evidence="1 2" key="1">
    <citation type="submission" date="2018-07" db="EMBL/GenBank/DDBJ databases">
        <title>Pedobacter sp. nov., isolated from soil.</title>
        <authorList>
            <person name="Zhou L.Y."/>
            <person name="Du Z.J."/>
        </authorList>
    </citation>
    <scope>NUCLEOTIDE SEQUENCE [LARGE SCALE GENOMIC DNA]</scope>
    <source>
        <strain evidence="1 2">JDX94</strain>
    </source>
</reference>
<evidence type="ECO:0000313" key="2">
    <source>
        <dbReference type="Proteomes" id="UP000253961"/>
    </source>
</evidence>
<dbReference type="EMBL" id="QPKV01000005">
    <property type="protein sequence ID" value="RDC55899.1"/>
    <property type="molecule type" value="Genomic_DNA"/>
</dbReference>
<sequence length="63" mass="7275">MWFCPGRTGFFLFDVKKKQKTPAENFSFKVSGLDLMSAAEKFVRPDLSKTKKHCLGLARWNAY</sequence>
<accession>A0A369PYX2</accession>
<dbReference type="Proteomes" id="UP000253961">
    <property type="component" value="Unassembled WGS sequence"/>
</dbReference>
<name>A0A369PYX2_9SPHI</name>
<protein>
    <submittedName>
        <fullName evidence="1">Uncharacterized protein</fullName>
    </submittedName>
</protein>
<organism evidence="1 2">
    <name type="scientific">Pedobacter chinensis</name>
    <dbReference type="NCBI Taxonomy" id="2282421"/>
    <lineage>
        <taxon>Bacteria</taxon>
        <taxon>Pseudomonadati</taxon>
        <taxon>Bacteroidota</taxon>
        <taxon>Sphingobacteriia</taxon>
        <taxon>Sphingobacteriales</taxon>
        <taxon>Sphingobacteriaceae</taxon>
        <taxon>Pedobacter</taxon>
    </lineage>
</organism>
<keyword evidence="2" id="KW-1185">Reference proteome</keyword>
<evidence type="ECO:0000313" key="1">
    <source>
        <dbReference type="EMBL" id="RDC55899.1"/>
    </source>
</evidence>
<dbReference type="AlphaFoldDB" id="A0A369PYX2"/>